<dbReference type="EMBL" id="OBDO01000011">
    <property type="protein sequence ID" value="SNX98670.1"/>
    <property type="molecule type" value="Genomic_DNA"/>
</dbReference>
<keyword evidence="2" id="KW-0489">Methyltransferase</keyword>
<reference evidence="2 3" key="1">
    <citation type="submission" date="2017-09" db="EMBL/GenBank/DDBJ databases">
        <authorList>
            <person name="Ehlers B."/>
            <person name="Leendertz F.H."/>
        </authorList>
    </citation>
    <scope>NUCLEOTIDE SEQUENCE [LARGE SCALE GENOMIC DNA]</scope>
    <source>
        <strain evidence="2 3">DSM 46844</strain>
    </source>
</reference>
<gene>
    <name evidence="2" type="ORF">SAMN06893097_111186</name>
</gene>
<dbReference type="SUPFAM" id="SSF53335">
    <property type="entry name" value="S-adenosyl-L-methionine-dependent methyltransferases"/>
    <property type="match status" value="1"/>
</dbReference>
<name>A0A285EI29_9ACTN</name>
<dbReference type="AlphaFoldDB" id="A0A285EI29"/>
<dbReference type="RefSeq" id="WP_216359870.1">
    <property type="nucleotide sequence ID" value="NZ_JACHXB010000002.1"/>
</dbReference>
<dbReference type="GO" id="GO:0008168">
    <property type="term" value="F:methyltransferase activity"/>
    <property type="evidence" value="ECO:0007669"/>
    <property type="project" value="UniProtKB-KW"/>
</dbReference>
<accession>A0A285EI29</accession>
<dbReference type="Proteomes" id="UP000219514">
    <property type="component" value="Unassembled WGS sequence"/>
</dbReference>
<organism evidence="2 3">
    <name type="scientific">Geodermatophilus sabuli</name>
    <dbReference type="NCBI Taxonomy" id="1564158"/>
    <lineage>
        <taxon>Bacteria</taxon>
        <taxon>Bacillati</taxon>
        <taxon>Actinomycetota</taxon>
        <taxon>Actinomycetes</taxon>
        <taxon>Geodermatophilales</taxon>
        <taxon>Geodermatophilaceae</taxon>
        <taxon>Geodermatophilus</taxon>
    </lineage>
</organism>
<dbReference type="Gene3D" id="3.40.50.150">
    <property type="entry name" value="Vaccinia Virus protein VP39"/>
    <property type="match status" value="1"/>
</dbReference>
<protein>
    <submittedName>
        <fullName evidence="2">Methyltransferase domain-containing protein</fullName>
    </submittedName>
</protein>
<dbReference type="CDD" id="cd02440">
    <property type="entry name" value="AdoMet_MTases"/>
    <property type="match status" value="1"/>
</dbReference>
<dbReference type="InterPro" id="IPR050508">
    <property type="entry name" value="Methyltransf_Superfamily"/>
</dbReference>
<dbReference type="InterPro" id="IPR029063">
    <property type="entry name" value="SAM-dependent_MTases_sf"/>
</dbReference>
<dbReference type="GO" id="GO:0032259">
    <property type="term" value="P:methylation"/>
    <property type="evidence" value="ECO:0007669"/>
    <property type="project" value="UniProtKB-KW"/>
</dbReference>
<evidence type="ECO:0000259" key="1">
    <source>
        <dbReference type="Pfam" id="PF13649"/>
    </source>
</evidence>
<dbReference type="Pfam" id="PF13649">
    <property type="entry name" value="Methyltransf_25"/>
    <property type="match status" value="1"/>
</dbReference>
<keyword evidence="2" id="KW-0808">Transferase</keyword>
<dbReference type="InterPro" id="IPR041698">
    <property type="entry name" value="Methyltransf_25"/>
</dbReference>
<evidence type="ECO:0000313" key="3">
    <source>
        <dbReference type="Proteomes" id="UP000219514"/>
    </source>
</evidence>
<sequence>MRQDQRAPFLAGLQRAREAAYPAGEYVGQESFMRAAEILHLARRAGIGPGVSVLDLCCGVAGPGRLIAAELGCHYLGLDSSASAVEIARGLAGDLPCGFERAEVPPLPDGRFDVVLLLETMLAFPDKGALLADVASVLEPGGRFAFTLEEGPPLTPDERVPMPDADTVWLIELAEMAVLLREAGLTVTWQEEWSAVHHATATSLLREFRAGTSDIARQIGPPALTELIAAHELWSDWLGRGRVRKFALVAEKR</sequence>
<evidence type="ECO:0000313" key="2">
    <source>
        <dbReference type="EMBL" id="SNX98670.1"/>
    </source>
</evidence>
<feature type="domain" description="Methyltransferase" evidence="1">
    <location>
        <begin position="53"/>
        <end position="142"/>
    </location>
</feature>
<keyword evidence="3" id="KW-1185">Reference proteome</keyword>
<dbReference type="PANTHER" id="PTHR42912">
    <property type="entry name" value="METHYLTRANSFERASE"/>
    <property type="match status" value="1"/>
</dbReference>
<proteinExistence type="predicted"/>